<dbReference type="Proteomes" id="UP001140217">
    <property type="component" value="Unassembled WGS sequence"/>
</dbReference>
<dbReference type="EMBL" id="JANBUL010000339">
    <property type="protein sequence ID" value="KAJ2776713.1"/>
    <property type="molecule type" value="Genomic_DNA"/>
</dbReference>
<protein>
    <recommendedName>
        <fullName evidence="4">F-box domain-containing protein</fullName>
    </recommendedName>
</protein>
<feature type="region of interest" description="Disordered" evidence="1">
    <location>
        <begin position="357"/>
        <end position="412"/>
    </location>
</feature>
<name>A0A9W8H281_9FUNG</name>
<reference evidence="2" key="1">
    <citation type="submission" date="2022-07" db="EMBL/GenBank/DDBJ databases">
        <title>Phylogenomic reconstructions and comparative analyses of Kickxellomycotina fungi.</title>
        <authorList>
            <person name="Reynolds N.K."/>
            <person name="Stajich J.E."/>
            <person name="Barry K."/>
            <person name="Grigoriev I.V."/>
            <person name="Crous P."/>
            <person name="Smith M.E."/>
        </authorList>
    </citation>
    <scope>NUCLEOTIDE SEQUENCE</scope>
    <source>
        <strain evidence="2">NBRC 105414</strain>
    </source>
</reference>
<keyword evidence="3" id="KW-1185">Reference proteome</keyword>
<evidence type="ECO:0000313" key="2">
    <source>
        <dbReference type="EMBL" id="KAJ2776713.1"/>
    </source>
</evidence>
<evidence type="ECO:0000313" key="3">
    <source>
        <dbReference type="Proteomes" id="UP001140217"/>
    </source>
</evidence>
<comment type="caution">
    <text evidence="2">The sequence shown here is derived from an EMBL/GenBank/DDBJ whole genome shotgun (WGS) entry which is preliminary data.</text>
</comment>
<dbReference type="AlphaFoldDB" id="A0A9W8H281"/>
<feature type="compositionally biased region" description="Acidic residues" evidence="1">
    <location>
        <begin position="379"/>
        <end position="388"/>
    </location>
</feature>
<evidence type="ECO:0000256" key="1">
    <source>
        <dbReference type="SAM" id="MobiDB-lite"/>
    </source>
</evidence>
<sequence length="667" mass="71614">MVSPKRKYPRLLERSGSRRRCRRALLSRVFRIVVDSLVAADAGDGSGRAQGVSSIDQLRALVPLAAVCHSWRQAALPLLYQSVVCSISEAPAAAAAAAADGSAPGHVCRSNLGLVLGAGHEVFVRRLVLDLVGDVAPDVPVAALARAGFGDREWPGIGQLRVTHRHGSAPIVYGGESLARLNTYLLHMLPSLASVRYSSPDDRRHYHEFPLDGLLASTLSRLREVRLTTGLIPDMGSAAFLPRLTSLELRTPMLAEAAHLPMVFAETLERLHIGFSSADSIWDRFYVAGTDGSSSSKGGLAFPNLKTLALEYRPPSDRSLRATPAAKGCGLYDDCYDASSECSSVCIATAHELPPPPPPYEHGKCDYKASGAGDRLGGDDDDDDDGDTLLDSTSPTLPAFNNNSNNKTHEAAGTARPVLPRLRSLSVSRYPGSITHVLRHFAVERIPCISVRGVRTGWTSLRAATVAGLSSARVHISAGAEFRRDAHRFQGWVNQLFSVASQSLRSLDLDAPATVPVSLPDVIGATALGSLSLGFRVDLGAIPNLLSRLPCLRQLAMHVHPWSSWAFRNQGVLARGDHALLAAMPPLSRSLTSLVAYLGLVESDEDPSDAELELAWLLARVPSLRTFKTERPTRDAVCGHIDRIMACSAAAASAQHLASVEFSVWEY</sequence>
<proteinExistence type="predicted"/>
<dbReference type="OrthoDB" id="5521370at2759"/>
<accession>A0A9W8H281</accession>
<evidence type="ECO:0008006" key="4">
    <source>
        <dbReference type="Google" id="ProtNLM"/>
    </source>
</evidence>
<feature type="compositionally biased region" description="Polar residues" evidence="1">
    <location>
        <begin position="392"/>
        <end position="406"/>
    </location>
</feature>
<gene>
    <name evidence="2" type="ORF">H4R18_005524</name>
</gene>
<organism evidence="2 3">
    <name type="scientific">Coemansia javaensis</name>
    <dbReference type="NCBI Taxonomy" id="2761396"/>
    <lineage>
        <taxon>Eukaryota</taxon>
        <taxon>Fungi</taxon>
        <taxon>Fungi incertae sedis</taxon>
        <taxon>Zoopagomycota</taxon>
        <taxon>Kickxellomycotina</taxon>
        <taxon>Kickxellomycetes</taxon>
        <taxon>Kickxellales</taxon>
        <taxon>Kickxellaceae</taxon>
        <taxon>Coemansia</taxon>
    </lineage>
</organism>